<accession>A0A928ZWP0</accession>
<reference evidence="2" key="1">
    <citation type="submission" date="2020-10" db="EMBL/GenBank/DDBJ databases">
        <authorList>
            <person name="Castelo-Branco R."/>
            <person name="Eusebio N."/>
            <person name="Adriana R."/>
            <person name="Vieira A."/>
            <person name="Brugerolle De Fraissinette N."/>
            <person name="Rezende De Castro R."/>
            <person name="Schneider M.P."/>
            <person name="Vasconcelos V."/>
            <person name="Leao P.N."/>
        </authorList>
    </citation>
    <scope>NUCLEOTIDE SEQUENCE</scope>
    <source>
        <strain evidence="2">LEGE 11479</strain>
    </source>
</reference>
<feature type="compositionally biased region" description="Low complexity" evidence="1">
    <location>
        <begin position="216"/>
        <end position="226"/>
    </location>
</feature>
<name>A0A928ZWP0_LEPEC</name>
<feature type="region of interest" description="Disordered" evidence="1">
    <location>
        <begin position="576"/>
        <end position="604"/>
    </location>
</feature>
<evidence type="ECO:0000313" key="2">
    <source>
        <dbReference type="EMBL" id="MBE9068867.1"/>
    </source>
</evidence>
<dbReference type="Proteomes" id="UP000615026">
    <property type="component" value="Unassembled WGS sequence"/>
</dbReference>
<feature type="compositionally biased region" description="Low complexity" evidence="1">
    <location>
        <begin position="246"/>
        <end position="259"/>
    </location>
</feature>
<evidence type="ECO:0000313" key="3">
    <source>
        <dbReference type="Proteomes" id="UP000615026"/>
    </source>
</evidence>
<keyword evidence="3" id="KW-1185">Reference proteome</keyword>
<dbReference type="EMBL" id="JADEXP010000208">
    <property type="protein sequence ID" value="MBE9068867.1"/>
    <property type="molecule type" value="Genomic_DNA"/>
</dbReference>
<gene>
    <name evidence="2" type="ORF">IQ260_19670</name>
</gene>
<feature type="compositionally biased region" description="Low complexity" evidence="1">
    <location>
        <begin position="283"/>
        <end position="296"/>
    </location>
</feature>
<organism evidence="2 3">
    <name type="scientific">Leptolyngbya cf. ectocarpi LEGE 11479</name>
    <dbReference type="NCBI Taxonomy" id="1828722"/>
    <lineage>
        <taxon>Bacteria</taxon>
        <taxon>Bacillati</taxon>
        <taxon>Cyanobacteriota</taxon>
        <taxon>Cyanophyceae</taxon>
        <taxon>Leptolyngbyales</taxon>
        <taxon>Leptolyngbyaceae</taxon>
        <taxon>Leptolyngbya group</taxon>
        <taxon>Leptolyngbya</taxon>
    </lineage>
</organism>
<comment type="caution">
    <text evidence="2">The sequence shown here is derived from an EMBL/GenBank/DDBJ whole genome shotgun (WGS) entry which is preliminary data.</text>
</comment>
<feature type="region of interest" description="Disordered" evidence="1">
    <location>
        <begin position="189"/>
        <end position="313"/>
    </location>
</feature>
<sequence>GQITGNEAAGAIGAGVGATAGSIAGGAIGSLAGPVGTAIGSWVGGTIGATLGQALGQSLFPNRVGPSDDYMTAGPANFTGGQGYRVYYKLVVEARVPALPSLGKTVYGRSARMVYGPISEIGPKILYQENVASDVSGIRATFWGRDGRGNYIYYKDQSLGFRMNNGKTRGGISASHHEDWEVINIDITRADGQPDTDGNPAGTPIPVSPQGGITNPAAIAPSSPLTAPSPEPPTFPLLPPIPLIPALPGLPGTAPTNTPGPGPEKKTQPAKTPGFAPGGQTRPAGKPNAAPKANPSAGGGKASPPSPNRTKKNNNCGCNKGILNGVESLLTGNAGSVAQVGLLAQIMNMLQSVSSVVGVGAFPISAPVNLNGKASGAKKTINNLAEAHVWQRDNLDSTIGGWPNTIQNADTGANIENLTVSDSLAEIQGLLMAMAIGQGISQQGIFKTLTETTGIKQQSMLARQYAQANAEYLGYNLKQTSRQVPNTYTPGVENIMQLLNPGKIPMEAVENADNMDLQSCLRELCASAAIIRAVFFRNTGTEDIETALRERLDQAKAVNAKGTDFEEYLQQVEQGFGLSQPYGRDASSGPRISDRTNTDTNQAP</sequence>
<proteinExistence type="predicted"/>
<feature type="compositionally biased region" description="Pro residues" evidence="1">
    <location>
        <begin position="227"/>
        <end position="245"/>
    </location>
</feature>
<dbReference type="AlphaFoldDB" id="A0A928ZWP0"/>
<feature type="non-terminal residue" evidence="2">
    <location>
        <position position="1"/>
    </location>
</feature>
<protein>
    <submittedName>
        <fullName evidence="2">Uncharacterized protein</fullName>
    </submittedName>
</protein>
<evidence type="ECO:0000256" key="1">
    <source>
        <dbReference type="SAM" id="MobiDB-lite"/>
    </source>
</evidence>